<dbReference type="AlphaFoldDB" id="A0AAJ0HJ81"/>
<sequence>MERPPLRRFVLLIGINYYIDKPLRGCVSDVHTLRRHLESRPMAMSIEVMTASEPSDPAMRRPQEDAQQWPTRDNVVARLEALTAAAQAGDFVYVHYSGHGTSLGLVPGSRHPHKSTADLSLDLLGPDGASVCYLRGRDLAGLLDKMVSKGLRVTLTLDCCFSGSILRGDNDNEAAELPLAGERFLPYDVKVDAASLPLHLEAALKNKTDVNDDANANASTDTRDEPRDASLLPNWLINPGGYAILAACGPHETAREIEVDGHGHAGALSHFLMRTLSRLGTVDARLIDIYQSVCSRFADRSWLPSVKQTPMLYGNKDLSFLGVLRPGLDATAIPVFRSPAAQLMLRAGRAHGLIDGDRLDLYPLATTAAEPAADARRRRAAVRAHVADSGDLVSTLQGVGGRRIPDAVSIGWSARLVDRPSLQAVPISVAPDLPGLRQLLLAVASEARSPIVLRLGAGPLSPGSFSIGTNAACTGYEIRDDSDAGRPVAGFSAPVPPADRGEQKEGAAAAAAARLLLDALAHLTRFRQVEAIANPRASPSYLDGAFTVRVQSMGDGAWQDVGSRIETTCGSVLEVELRNDGRVPLYFHIYNMGPLWQVRSIFDGDYETIPPRDETRAFSGRETLELDTCVPQQLLATGRTWCDDTIKIFITDEPTSFAVLAMDTLSDALSSKSALADLLQLAIFDGWGEAGDGRALTRGSAGRWATVNIRVRTSCIPNFSSGP</sequence>
<reference evidence="3" key="1">
    <citation type="journal article" date="2023" name="Mol. Phylogenet. Evol.">
        <title>Genome-scale phylogeny and comparative genomics of the fungal order Sordariales.</title>
        <authorList>
            <person name="Hensen N."/>
            <person name="Bonometti L."/>
            <person name="Westerberg I."/>
            <person name="Brannstrom I.O."/>
            <person name="Guillou S."/>
            <person name="Cros-Aarteil S."/>
            <person name="Calhoun S."/>
            <person name="Haridas S."/>
            <person name="Kuo A."/>
            <person name="Mondo S."/>
            <person name="Pangilinan J."/>
            <person name="Riley R."/>
            <person name="LaButti K."/>
            <person name="Andreopoulos B."/>
            <person name="Lipzen A."/>
            <person name="Chen C."/>
            <person name="Yan M."/>
            <person name="Daum C."/>
            <person name="Ng V."/>
            <person name="Clum A."/>
            <person name="Steindorff A."/>
            <person name="Ohm R.A."/>
            <person name="Martin F."/>
            <person name="Silar P."/>
            <person name="Natvig D.O."/>
            <person name="Lalanne C."/>
            <person name="Gautier V."/>
            <person name="Ament-Velasquez S.L."/>
            <person name="Kruys A."/>
            <person name="Hutchinson M.I."/>
            <person name="Powell A.J."/>
            <person name="Barry K."/>
            <person name="Miller A.N."/>
            <person name="Grigoriev I.V."/>
            <person name="Debuchy R."/>
            <person name="Gladieux P."/>
            <person name="Hiltunen Thoren M."/>
            <person name="Johannesson H."/>
        </authorList>
    </citation>
    <scope>NUCLEOTIDE SEQUENCE</scope>
    <source>
        <strain evidence="3">CBS 955.72</strain>
    </source>
</reference>
<dbReference type="InterPro" id="IPR011600">
    <property type="entry name" value="Pept_C14_caspase"/>
</dbReference>
<dbReference type="Gene3D" id="3.40.50.1460">
    <property type="match status" value="1"/>
</dbReference>
<comment type="caution">
    <text evidence="3">The sequence shown here is derived from an EMBL/GenBank/DDBJ whole genome shotgun (WGS) entry which is preliminary data.</text>
</comment>
<dbReference type="PANTHER" id="PTHR48104:SF30">
    <property type="entry name" value="METACASPASE-1"/>
    <property type="match status" value="1"/>
</dbReference>
<evidence type="ECO:0000313" key="4">
    <source>
        <dbReference type="Proteomes" id="UP001275084"/>
    </source>
</evidence>
<comment type="similarity">
    <text evidence="1">Belongs to the peptidase C14B family.</text>
</comment>
<dbReference type="GO" id="GO:0004197">
    <property type="term" value="F:cysteine-type endopeptidase activity"/>
    <property type="evidence" value="ECO:0007669"/>
    <property type="project" value="InterPro"/>
</dbReference>
<dbReference type="Pfam" id="PF00656">
    <property type="entry name" value="Peptidase_C14"/>
    <property type="match status" value="1"/>
</dbReference>
<evidence type="ECO:0000256" key="1">
    <source>
        <dbReference type="ARBA" id="ARBA00009005"/>
    </source>
</evidence>
<protein>
    <submittedName>
        <fullName evidence="3">Caspase domain-containing protein</fullName>
    </submittedName>
</protein>
<organism evidence="3 4">
    <name type="scientific">Lasiosphaeria hispida</name>
    <dbReference type="NCBI Taxonomy" id="260671"/>
    <lineage>
        <taxon>Eukaryota</taxon>
        <taxon>Fungi</taxon>
        <taxon>Dikarya</taxon>
        <taxon>Ascomycota</taxon>
        <taxon>Pezizomycotina</taxon>
        <taxon>Sordariomycetes</taxon>
        <taxon>Sordariomycetidae</taxon>
        <taxon>Sordariales</taxon>
        <taxon>Lasiosphaeriaceae</taxon>
        <taxon>Lasiosphaeria</taxon>
    </lineage>
</organism>
<name>A0AAJ0HJ81_9PEZI</name>
<accession>A0AAJ0HJ81</accession>
<dbReference type="InterPro" id="IPR050452">
    <property type="entry name" value="Metacaspase"/>
</dbReference>
<dbReference type="PANTHER" id="PTHR48104">
    <property type="entry name" value="METACASPASE-4"/>
    <property type="match status" value="1"/>
</dbReference>
<dbReference type="Proteomes" id="UP001275084">
    <property type="component" value="Unassembled WGS sequence"/>
</dbReference>
<dbReference type="GO" id="GO:0005737">
    <property type="term" value="C:cytoplasm"/>
    <property type="evidence" value="ECO:0007669"/>
    <property type="project" value="TreeGrafter"/>
</dbReference>
<gene>
    <name evidence="3" type="ORF">B0T25DRAFT_220256</name>
</gene>
<evidence type="ECO:0000259" key="2">
    <source>
        <dbReference type="Pfam" id="PF00656"/>
    </source>
</evidence>
<feature type="domain" description="Peptidase C14 caspase" evidence="2">
    <location>
        <begin position="7"/>
        <end position="314"/>
    </location>
</feature>
<dbReference type="GO" id="GO:0006508">
    <property type="term" value="P:proteolysis"/>
    <property type="evidence" value="ECO:0007669"/>
    <property type="project" value="InterPro"/>
</dbReference>
<proteinExistence type="inferred from homology"/>
<evidence type="ECO:0000313" key="3">
    <source>
        <dbReference type="EMBL" id="KAK3353717.1"/>
    </source>
</evidence>
<reference evidence="3" key="2">
    <citation type="submission" date="2023-06" db="EMBL/GenBank/DDBJ databases">
        <authorList>
            <consortium name="Lawrence Berkeley National Laboratory"/>
            <person name="Haridas S."/>
            <person name="Hensen N."/>
            <person name="Bonometti L."/>
            <person name="Westerberg I."/>
            <person name="Brannstrom I.O."/>
            <person name="Guillou S."/>
            <person name="Cros-Aarteil S."/>
            <person name="Calhoun S."/>
            <person name="Kuo A."/>
            <person name="Mondo S."/>
            <person name="Pangilinan J."/>
            <person name="Riley R."/>
            <person name="Labutti K."/>
            <person name="Andreopoulos B."/>
            <person name="Lipzen A."/>
            <person name="Chen C."/>
            <person name="Yanf M."/>
            <person name="Daum C."/>
            <person name="Ng V."/>
            <person name="Clum A."/>
            <person name="Steindorff A."/>
            <person name="Ohm R."/>
            <person name="Martin F."/>
            <person name="Silar P."/>
            <person name="Natvig D."/>
            <person name="Lalanne C."/>
            <person name="Gautier V."/>
            <person name="Ament-Velasquez S.L."/>
            <person name="Kruys A."/>
            <person name="Hutchinson M.I."/>
            <person name="Powell A.J."/>
            <person name="Barry K."/>
            <person name="Miller A.N."/>
            <person name="Grigoriev I.V."/>
            <person name="Debuchy R."/>
            <person name="Gladieux P."/>
            <person name="Thoren M.H."/>
            <person name="Johannesson H."/>
        </authorList>
    </citation>
    <scope>NUCLEOTIDE SEQUENCE</scope>
    <source>
        <strain evidence="3">CBS 955.72</strain>
    </source>
</reference>
<keyword evidence="4" id="KW-1185">Reference proteome</keyword>
<dbReference type="EMBL" id="JAUIQD010000004">
    <property type="protein sequence ID" value="KAK3353717.1"/>
    <property type="molecule type" value="Genomic_DNA"/>
</dbReference>